<feature type="compositionally biased region" description="Basic and acidic residues" evidence="6">
    <location>
        <begin position="330"/>
        <end position="340"/>
    </location>
</feature>
<feature type="active site" description="Nucleophile" evidence="5">
    <location>
        <position position="403"/>
    </location>
</feature>
<evidence type="ECO:0000256" key="3">
    <source>
        <dbReference type="ARBA" id="ARBA00022691"/>
    </source>
</evidence>
<evidence type="ECO:0000256" key="1">
    <source>
        <dbReference type="ARBA" id="ARBA00022603"/>
    </source>
</evidence>
<evidence type="ECO:0000313" key="8">
    <source>
        <dbReference type="EMBL" id="RPB03335.1"/>
    </source>
</evidence>
<keyword evidence="4 5" id="KW-0694">RNA-binding</keyword>
<keyword evidence="9" id="KW-1185">Reference proteome</keyword>
<evidence type="ECO:0000259" key="7">
    <source>
        <dbReference type="PROSITE" id="PS51686"/>
    </source>
</evidence>
<feature type="binding site" evidence="5">
    <location>
        <position position="312"/>
    </location>
    <ligand>
        <name>S-adenosyl-L-methionine</name>
        <dbReference type="ChEBI" id="CHEBI:59789"/>
    </ligand>
</feature>
<comment type="similarity">
    <text evidence="5">Belongs to the class I-like SAM-binding methyltransferase superfamily. RsmB/NOP family.</text>
</comment>
<feature type="compositionally biased region" description="Low complexity" evidence="6">
    <location>
        <begin position="534"/>
        <end position="552"/>
    </location>
</feature>
<dbReference type="Pfam" id="PF01189">
    <property type="entry name" value="Methyltr_RsmB-F"/>
    <property type="match status" value="1"/>
</dbReference>
<keyword evidence="3 5" id="KW-0949">S-adenosyl-L-methionine</keyword>
<feature type="region of interest" description="Disordered" evidence="6">
    <location>
        <begin position="499"/>
        <end position="617"/>
    </location>
</feature>
<evidence type="ECO:0000256" key="2">
    <source>
        <dbReference type="ARBA" id="ARBA00022679"/>
    </source>
</evidence>
<dbReference type="PANTHER" id="PTHR22807">
    <property type="entry name" value="NOP2 YEAST -RELATED NOL1/NOP2/FMU SUN DOMAIN-CONTAINING"/>
    <property type="match status" value="1"/>
</dbReference>
<dbReference type="GO" id="GO:0070475">
    <property type="term" value="P:rRNA base methylation"/>
    <property type="evidence" value="ECO:0007669"/>
    <property type="project" value="TreeGrafter"/>
</dbReference>
<dbReference type="InterPro" id="IPR023267">
    <property type="entry name" value="RCMT"/>
</dbReference>
<feature type="domain" description="SAM-dependent MTase RsmB/NOP-type" evidence="7">
    <location>
        <begin position="125"/>
        <end position="481"/>
    </location>
</feature>
<feature type="binding site" evidence="5">
    <location>
        <position position="259"/>
    </location>
    <ligand>
        <name>S-adenosyl-L-methionine</name>
        <dbReference type="ChEBI" id="CHEBI:59789"/>
    </ligand>
</feature>
<evidence type="ECO:0000256" key="6">
    <source>
        <dbReference type="SAM" id="MobiDB-lite"/>
    </source>
</evidence>
<dbReference type="GO" id="GO:0005730">
    <property type="term" value="C:nucleolus"/>
    <property type="evidence" value="ECO:0007669"/>
    <property type="project" value="TreeGrafter"/>
</dbReference>
<sequence>MSLYLESSKIIARANYGGLRAAVYSDKSIKSKPEQLYALCVETLKHQEILNEVIEKSQILQVEKKLTHPLALVLLHDFLISKNGIATSNGPLKSSILRNRARLSAEFTRARLKRGFSTKAALLQKTQKQAPRFPRWVRINNLKADYDLLMNKGVFSEFTPIDDLSKLYPKRDCLPNKVYVDPYVNDLLAFAPAAPLLKHPLNRTGAIVFQDRASCVPAQLLDPPRDAYVVDATAAPGNKTTHLASLLGPDSKGKIFAFERDYRRAFTLKETVEMAGAQDLVEIRPSQDFLKSAPWNPSEQNALNKVTHILLDPSCSGSGIVERDEYKYIPKNEPESRGPRNIDGTLVKGPNTSPSAAEYEDSRTWRQGSSEKDRLFALADFQVRVIEHAMRFPNATRITYSTCSVYAEENERVVMAALNTSVARHRGWVTEPRHLNRMKNWPRRGIVEECEGNRQVADSCIRFNPWVDGGIGFFVVVFIRNEQERARLPVAPAIKWDSSRKIRQERAATEGWSGEEEEWKGISDSDLPTEPSPRRSSSTPIRYYTSNSGPEVVEPPSPVSGLARKIFAPGGNESDADSRSGYDPNFSNGPKIIRGGQKPKKKTGREKQREKQQAREKELALIRPIKMRERQVRLGRAGEGAEEEDDIYGSWAEVFEDDFEYVSKKAKSIAKRNASVGNLDRLKDVGMPLEDFDKRDFSQLQIGPKDE</sequence>
<dbReference type="Pfam" id="PF21153">
    <property type="entry name" value="NSUN5_N"/>
    <property type="match status" value="1"/>
</dbReference>
<dbReference type="OrthoDB" id="435282at2759"/>
<dbReference type="EMBL" id="ML120363">
    <property type="protein sequence ID" value="RPB03335.1"/>
    <property type="molecule type" value="Genomic_DNA"/>
</dbReference>
<dbReference type="AlphaFoldDB" id="A0A3N4KBL7"/>
<keyword evidence="1 5" id="KW-0489">Methyltransferase</keyword>
<dbReference type="PANTHER" id="PTHR22807:SF4">
    <property type="entry name" value="28S RRNA (CYTOSINE-C(5))-METHYLTRANSFERASE"/>
    <property type="match status" value="1"/>
</dbReference>
<evidence type="ECO:0000313" key="9">
    <source>
        <dbReference type="Proteomes" id="UP000276215"/>
    </source>
</evidence>
<dbReference type="InterPro" id="IPR029063">
    <property type="entry name" value="SAM-dependent_MTases_sf"/>
</dbReference>
<proteinExistence type="inferred from homology"/>
<dbReference type="PRINTS" id="PR02008">
    <property type="entry name" value="RCMTFAMILY"/>
</dbReference>
<dbReference type="STRING" id="1336337.A0A3N4KBL7"/>
<dbReference type="GO" id="GO:0008173">
    <property type="term" value="F:RNA methyltransferase activity"/>
    <property type="evidence" value="ECO:0007669"/>
    <property type="project" value="InterPro"/>
</dbReference>
<dbReference type="Proteomes" id="UP000276215">
    <property type="component" value="Unassembled WGS sequence"/>
</dbReference>
<dbReference type="Gene3D" id="3.40.50.150">
    <property type="entry name" value="Vaccinia Virus protein VP39"/>
    <property type="match status" value="1"/>
</dbReference>
<dbReference type="Pfam" id="PF21148">
    <property type="entry name" value="NSUN5_fdxn-like"/>
    <property type="match status" value="1"/>
</dbReference>
<dbReference type="InterPro" id="IPR049560">
    <property type="entry name" value="MeTrfase_RsmB-F_NOP2_cat"/>
</dbReference>
<comment type="caution">
    <text evidence="5">Lacks conserved residue(s) required for the propagation of feature annotation.</text>
</comment>
<name>A0A3N4KBL7_9PEZI</name>
<dbReference type="Gene3D" id="3.30.70.1170">
    <property type="entry name" value="Sun protein, domain 3"/>
    <property type="match status" value="1"/>
</dbReference>
<dbReference type="InterPro" id="IPR001678">
    <property type="entry name" value="MeTrfase_RsmB-F_NOP2_dom"/>
</dbReference>
<accession>A0A3N4KBL7</accession>
<feature type="compositionally biased region" description="Basic and acidic residues" evidence="6">
    <location>
        <begin position="499"/>
        <end position="508"/>
    </location>
</feature>
<organism evidence="8 9">
    <name type="scientific">Choiromyces venosus 120613-1</name>
    <dbReference type="NCBI Taxonomy" id="1336337"/>
    <lineage>
        <taxon>Eukaryota</taxon>
        <taxon>Fungi</taxon>
        <taxon>Dikarya</taxon>
        <taxon>Ascomycota</taxon>
        <taxon>Pezizomycotina</taxon>
        <taxon>Pezizomycetes</taxon>
        <taxon>Pezizales</taxon>
        <taxon>Tuberaceae</taxon>
        <taxon>Choiromyces</taxon>
    </lineage>
</organism>
<dbReference type="SUPFAM" id="SSF53335">
    <property type="entry name" value="S-adenosyl-L-methionine-dependent methyltransferases"/>
    <property type="match status" value="1"/>
</dbReference>
<feature type="compositionally biased region" description="Basic and acidic residues" evidence="6">
    <location>
        <begin position="605"/>
        <end position="617"/>
    </location>
</feature>
<feature type="region of interest" description="Disordered" evidence="6">
    <location>
        <begin position="330"/>
        <end position="364"/>
    </location>
</feature>
<dbReference type="InterPro" id="IPR048889">
    <property type="entry name" value="NSUN5_RCM1_N"/>
</dbReference>
<gene>
    <name evidence="8" type="ORF">L873DRAFT_1670781</name>
</gene>
<protein>
    <submittedName>
        <fullName evidence="8">S-adenosyl-L-methionine-dependent methyltransferase</fullName>
    </submittedName>
</protein>
<evidence type="ECO:0000256" key="4">
    <source>
        <dbReference type="ARBA" id="ARBA00022884"/>
    </source>
</evidence>
<dbReference type="PROSITE" id="PS51686">
    <property type="entry name" value="SAM_MT_RSMB_NOP"/>
    <property type="match status" value="1"/>
</dbReference>
<reference evidence="8 9" key="1">
    <citation type="journal article" date="2018" name="Nat. Ecol. Evol.">
        <title>Pezizomycetes genomes reveal the molecular basis of ectomycorrhizal truffle lifestyle.</title>
        <authorList>
            <person name="Murat C."/>
            <person name="Payen T."/>
            <person name="Noel B."/>
            <person name="Kuo A."/>
            <person name="Morin E."/>
            <person name="Chen J."/>
            <person name="Kohler A."/>
            <person name="Krizsan K."/>
            <person name="Balestrini R."/>
            <person name="Da Silva C."/>
            <person name="Montanini B."/>
            <person name="Hainaut M."/>
            <person name="Levati E."/>
            <person name="Barry K.W."/>
            <person name="Belfiori B."/>
            <person name="Cichocki N."/>
            <person name="Clum A."/>
            <person name="Dockter R.B."/>
            <person name="Fauchery L."/>
            <person name="Guy J."/>
            <person name="Iotti M."/>
            <person name="Le Tacon F."/>
            <person name="Lindquist E.A."/>
            <person name="Lipzen A."/>
            <person name="Malagnac F."/>
            <person name="Mello A."/>
            <person name="Molinier V."/>
            <person name="Miyauchi S."/>
            <person name="Poulain J."/>
            <person name="Riccioni C."/>
            <person name="Rubini A."/>
            <person name="Sitrit Y."/>
            <person name="Splivallo R."/>
            <person name="Traeger S."/>
            <person name="Wang M."/>
            <person name="Zifcakova L."/>
            <person name="Wipf D."/>
            <person name="Zambonelli A."/>
            <person name="Paolocci F."/>
            <person name="Nowrousian M."/>
            <person name="Ottonello S."/>
            <person name="Baldrian P."/>
            <person name="Spatafora J.W."/>
            <person name="Henrissat B."/>
            <person name="Nagy L.G."/>
            <person name="Aury J.M."/>
            <person name="Wincker P."/>
            <person name="Grigoriev I.V."/>
            <person name="Bonfante P."/>
            <person name="Martin F.M."/>
        </authorList>
    </citation>
    <scope>NUCLEOTIDE SEQUENCE [LARGE SCALE GENOMIC DNA]</scope>
    <source>
        <strain evidence="8 9">120613-1</strain>
    </source>
</reference>
<evidence type="ECO:0000256" key="5">
    <source>
        <dbReference type="PROSITE-ProRule" id="PRU01023"/>
    </source>
</evidence>
<keyword evidence="2 5" id="KW-0808">Transferase</keyword>
<dbReference type="InterPro" id="IPR049561">
    <property type="entry name" value="NSUN5_7_fdxn-like"/>
</dbReference>
<dbReference type="GO" id="GO:0003723">
    <property type="term" value="F:RNA binding"/>
    <property type="evidence" value="ECO:0007669"/>
    <property type="project" value="UniProtKB-UniRule"/>
</dbReference>